<dbReference type="AlphaFoldDB" id="A0A508WWL0"/>
<proteinExistence type="predicted"/>
<reference evidence="1" key="1">
    <citation type="submission" date="2019-06" db="EMBL/GenBank/DDBJ databases">
        <authorList>
            <person name="Le Quere A."/>
            <person name="Colella S."/>
        </authorList>
    </citation>
    <scope>NUCLEOTIDE SEQUENCE</scope>
    <source>
        <strain evidence="1">EmedicaeMD41</strain>
    </source>
</reference>
<evidence type="ECO:0000313" key="1">
    <source>
        <dbReference type="EMBL" id="VTZ60069.1"/>
    </source>
</evidence>
<sequence>MRLPERFIYPLFKLVAGTQDNVKTLPSCEAKVS</sequence>
<protein>
    <submittedName>
        <fullName evidence="1">Uncharacterized protein</fullName>
    </submittedName>
</protein>
<accession>A0A508WWL0</accession>
<organism evidence="1">
    <name type="scientific">Sinorhizobium medicae</name>
    <dbReference type="NCBI Taxonomy" id="110321"/>
    <lineage>
        <taxon>Bacteria</taxon>
        <taxon>Pseudomonadati</taxon>
        <taxon>Pseudomonadota</taxon>
        <taxon>Alphaproteobacteria</taxon>
        <taxon>Hyphomicrobiales</taxon>
        <taxon>Rhizobiaceae</taxon>
        <taxon>Sinorhizobium/Ensifer group</taxon>
        <taxon>Sinorhizobium</taxon>
    </lineage>
</organism>
<gene>
    <name evidence="1" type="ORF">EMEDMD4_1310063</name>
</gene>
<dbReference type="EMBL" id="CABFNB010000037">
    <property type="protein sequence ID" value="VTZ60069.1"/>
    <property type="molecule type" value="Genomic_DNA"/>
</dbReference>
<name>A0A508WWL0_9HYPH</name>
<dbReference type="Proteomes" id="UP000507954">
    <property type="component" value="Unassembled WGS sequence"/>
</dbReference>